<dbReference type="PANTHER" id="PTHR21600">
    <property type="entry name" value="MITOCHONDRIAL RNA PSEUDOURIDINE SYNTHASE"/>
    <property type="match status" value="1"/>
</dbReference>
<evidence type="ECO:0000259" key="4">
    <source>
        <dbReference type="Pfam" id="PF00849"/>
    </source>
</evidence>
<name>A0A9D1KJ53_9MOLU</name>
<evidence type="ECO:0000256" key="3">
    <source>
        <dbReference type="ARBA" id="ARBA00033164"/>
    </source>
</evidence>
<proteinExistence type="predicted"/>
<feature type="domain" description="Pseudouridine synthase RsuA/RluA-like" evidence="4">
    <location>
        <begin position="11"/>
        <end position="166"/>
    </location>
</feature>
<dbReference type="InterPro" id="IPR006224">
    <property type="entry name" value="PsdUridine_synth_RluA-like_CS"/>
</dbReference>
<evidence type="ECO:0000256" key="1">
    <source>
        <dbReference type="ARBA" id="ARBA00000073"/>
    </source>
</evidence>
<accession>A0A9D1KJ53</accession>
<comment type="catalytic activity">
    <reaction evidence="1">
        <text>a uridine in RNA = a pseudouridine in RNA</text>
        <dbReference type="Rhea" id="RHEA:48348"/>
        <dbReference type="Rhea" id="RHEA-COMP:12068"/>
        <dbReference type="Rhea" id="RHEA-COMP:12069"/>
        <dbReference type="ChEBI" id="CHEBI:65314"/>
        <dbReference type="ChEBI" id="CHEBI:65315"/>
    </reaction>
</comment>
<dbReference type="EMBL" id="DVLF01000120">
    <property type="protein sequence ID" value="HIT50162.1"/>
    <property type="molecule type" value="Genomic_DNA"/>
</dbReference>
<dbReference type="GO" id="GO:0003723">
    <property type="term" value="F:RNA binding"/>
    <property type="evidence" value="ECO:0007669"/>
    <property type="project" value="InterPro"/>
</dbReference>
<dbReference type="InterPro" id="IPR020103">
    <property type="entry name" value="PsdUridine_synth_cat_dom_sf"/>
</dbReference>
<dbReference type="InterPro" id="IPR006145">
    <property type="entry name" value="PsdUridine_synth_RsuA/RluA"/>
</dbReference>
<dbReference type="InterPro" id="IPR050188">
    <property type="entry name" value="RluA_PseudoU_synthase"/>
</dbReference>
<dbReference type="GO" id="GO:0006396">
    <property type="term" value="P:RNA processing"/>
    <property type="evidence" value="ECO:0007669"/>
    <property type="project" value="UniProtKB-ARBA"/>
</dbReference>
<dbReference type="SUPFAM" id="SSF55120">
    <property type="entry name" value="Pseudouridine synthase"/>
    <property type="match status" value="1"/>
</dbReference>
<dbReference type="Pfam" id="PF00849">
    <property type="entry name" value="PseudoU_synth_2"/>
    <property type="match status" value="1"/>
</dbReference>
<dbReference type="AlphaFoldDB" id="A0A9D1KJ53"/>
<evidence type="ECO:0000313" key="5">
    <source>
        <dbReference type="EMBL" id="HIT50162.1"/>
    </source>
</evidence>
<organism evidence="5 6">
    <name type="scientific">Candidatus Pelethenecus faecipullorum</name>
    <dbReference type="NCBI Taxonomy" id="2840900"/>
    <lineage>
        <taxon>Bacteria</taxon>
        <taxon>Bacillati</taxon>
        <taxon>Mycoplasmatota</taxon>
        <taxon>Mollicutes</taxon>
        <taxon>Candidatus Pelethenecus</taxon>
    </lineage>
</organism>
<dbReference type="GO" id="GO:0009982">
    <property type="term" value="F:pseudouridine synthase activity"/>
    <property type="evidence" value="ECO:0007669"/>
    <property type="project" value="InterPro"/>
</dbReference>
<dbReference type="CDD" id="cd02869">
    <property type="entry name" value="PseudoU_synth_RluA_like"/>
    <property type="match status" value="1"/>
</dbReference>
<comment type="caution">
    <text evidence="5">The sequence shown here is derived from an EMBL/GenBank/DDBJ whole genome shotgun (WGS) entry which is preliminary data.</text>
</comment>
<evidence type="ECO:0000313" key="6">
    <source>
        <dbReference type="Proteomes" id="UP000886758"/>
    </source>
</evidence>
<dbReference type="GO" id="GO:0001522">
    <property type="term" value="P:pseudouridine synthesis"/>
    <property type="evidence" value="ECO:0007669"/>
    <property type="project" value="InterPro"/>
</dbReference>
<dbReference type="PROSITE" id="PS01129">
    <property type="entry name" value="PSI_RLU"/>
    <property type="match status" value="1"/>
</dbReference>
<dbReference type="Proteomes" id="UP000886758">
    <property type="component" value="Unassembled WGS sequence"/>
</dbReference>
<reference evidence="5" key="1">
    <citation type="submission" date="2020-10" db="EMBL/GenBank/DDBJ databases">
        <authorList>
            <person name="Gilroy R."/>
        </authorList>
    </citation>
    <scope>NUCLEOTIDE SEQUENCE</scope>
    <source>
        <strain evidence="5">ChiW17-6978</strain>
    </source>
</reference>
<gene>
    <name evidence="5" type="ORF">IAD46_03955</name>
</gene>
<dbReference type="GO" id="GO:0140098">
    <property type="term" value="F:catalytic activity, acting on RNA"/>
    <property type="evidence" value="ECO:0007669"/>
    <property type="project" value="UniProtKB-ARBA"/>
</dbReference>
<dbReference type="Gene3D" id="3.30.2350.10">
    <property type="entry name" value="Pseudouridine synthase"/>
    <property type="match status" value="1"/>
</dbReference>
<sequence>MTIDVLYEDNHLLVVYKPRGILSQADASEKEDMLTLLKAYLKQKYQKPGNVYVGLVHRLDCNTSGVMVFAKTSKAASRLSKDILHHRFEKKYHALLEGWLLHSGCLKTHLKKDERLKMSLVDPSGKEAVLDYRVEKKGYYNDRKVTWVDVDLKTGRFHQIRSQFASIGHPLAGDRKYGSTYPFPYCLEAYHLGFYHPVTKVWLIFEKSPMQEELLPHIV</sequence>
<reference evidence="5" key="2">
    <citation type="journal article" date="2021" name="PeerJ">
        <title>Extensive microbial diversity within the chicken gut microbiome revealed by metagenomics and culture.</title>
        <authorList>
            <person name="Gilroy R."/>
            <person name="Ravi A."/>
            <person name="Getino M."/>
            <person name="Pursley I."/>
            <person name="Horton D.L."/>
            <person name="Alikhan N.F."/>
            <person name="Baker D."/>
            <person name="Gharbi K."/>
            <person name="Hall N."/>
            <person name="Watson M."/>
            <person name="Adriaenssens E.M."/>
            <person name="Foster-Nyarko E."/>
            <person name="Jarju S."/>
            <person name="Secka A."/>
            <person name="Antonio M."/>
            <person name="Oren A."/>
            <person name="Chaudhuri R.R."/>
            <person name="La Ragione R."/>
            <person name="Hildebrand F."/>
            <person name="Pallen M.J."/>
        </authorList>
    </citation>
    <scope>NUCLEOTIDE SEQUENCE</scope>
    <source>
        <strain evidence="5">ChiW17-6978</strain>
    </source>
</reference>
<evidence type="ECO:0000256" key="2">
    <source>
        <dbReference type="ARBA" id="ARBA00031870"/>
    </source>
</evidence>
<protein>
    <recommendedName>
        <fullName evidence="2">RNA pseudouridylate synthase</fullName>
    </recommendedName>
    <alternativeName>
        <fullName evidence="3">RNA-uridine isomerase</fullName>
    </alternativeName>
</protein>